<evidence type="ECO:0000313" key="2">
    <source>
        <dbReference type="Proteomes" id="UP000218377"/>
    </source>
</evidence>
<evidence type="ECO:0008006" key="3">
    <source>
        <dbReference type="Google" id="ProtNLM"/>
    </source>
</evidence>
<dbReference type="SUPFAM" id="SSF81923">
    <property type="entry name" value="Double Clp-N motif"/>
    <property type="match status" value="1"/>
</dbReference>
<dbReference type="AlphaFoldDB" id="A0A2A3X820"/>
<name>A0A2A3X820_BREAU</name>
<dbReference type="InterPro" id="IPR023393">
    <property type="entry name" value="START-like_dom_sf"/>
</dbReference>
<gene>
    <name evidence="1" type="ORF">CIK79_15810</name>
</gene>
<dbReference type="EMBL" id="NRGX01000001">
    <property type="protein sequence ID" value="PCC19627.1"/>
    <property type="molecule type" value="Genomic_DNA"/>
</dbReference>
<dbReference type="InterPro" id="IPR036628">
    <property type="entry name" value="Clp_N_dom_sf"/>
</dbReference>
<dbReference type="RefSeq" id="WP_096158600.1">
    <property type="nucleotide sequence ID" value="NZ_NRGX01000001.1"/>
</dbReference>
<protein>
    <recommendedName>
        <fullName evidence="3">Clp protease</fullName>
    </recommendedName>
</protein>
<proteinExistence type="predicted"/>
<comment type="caution">
    <text evidence="1">The sequence shown here is derived from an EMBL/GenBank/DDBJ whole genome shotgun (WGS) entry which is preliminary data.</text>
</comment>
<dbReference type="InterPro" id="IPR019587">
    <property type="entry name" value="Polyketide_cyclase/dehydratase"/>
</dbReference>
<dbReference type="Pfam" id="PF10604">
    <property type="entry name" value="Polyketide_cyc2"/>
    <property type="match status" value="1"/>
</dbReference>
<sequence>MKKLVRAAQTSQSLSLAAMEEASRLGLREADIDHLFLALVINDQSAGRALRELGIDINSARLAVEEQRDAQLTSLGIEATFPEAGRIVFHETDGYEWTRRAWDLIAKSSGKGKPGDAAAVLRELVAEPSGLITGILGRLGTTPDVLIERLDRADSLSTKSMPAATKVKGRTTGTTETFVSAPLDEVWAFLTDPARIPEWEPSIGILDQTSQEATPGTVWEGVAPVTYPDGKPAKIKPQFRRRSVELIAIHQPDRIAWSFGYPDVAQGNSVLTEFALVNAPGGTQVRISRSWSRRRGWRGLVAWPLRPIQKYLVWITLFQTGSAISRAFR</sequence>
<reference evidence="1 2" key="1">
    <citation type="journal article" date="2017" name="Elife">
        <title>Extensive horizontal gene transfer in cheese-associated bacteria.</title>
        <authorList>
            <person name="Bonham K.S."/>
            <person name="Wolfe B.E."/>
            <person name="Dutton R.J."/>
        </authorList>
    </citation>
    <scope>NUCLEOTIDE SEQUENCE [LARGE SCALE GENOMIC DNA]</scope>
    <source>
        <strain evidence="1 2">JB5</strain>
    </source>
</reference>
<evidence type="ECO:0000313" key="1">
    <source>
        <dbReference type="EMBL" id="PCC19627.1"/>
    </source>
</evidence>
<dbReference type="Proteomes" id="UP000218377">
    <property type="component" value="Unassembled WGS sequence"/>
</dbReference>
<dbReference type="Gene3D" id="3.30.530.20">
    <property type="match status" value="1"/>
</dbReference>
<dbReference type="Gene3D" id="1.10.1780.10">
    <property type="entry name" value="Clp, N-terminal domain"/>
    <property type="match status" value="1"/>
</dbReference>
<dbReference type="SUPFAM" id="SSF55961">
    <property type="entry name" value="Bet v1-like"/>
    <property type="match status" value="1"/>
</dbReference>
<organism evidence="1 2">
    <name type="scientific">Brevibacterium aurantiacum</name>
    <dbReference type="NCBI Taxonomy" id="273384"/>
    <lineage>
        <taxon>Bacteria</taxon>
        <taxon>Bacillati</taxon>
        <taxon>Actinomycetota</taxon>
        <taxon>Actinomycetes</taxon>
        <taxon>Micrococcales</taxon>
        <taxon>Brevibacteriaceae</taxon>
        <taxon>Brevibacterium</taxon>
    </lineage>
</organism>
<accession>A0A2A3X820</accession>